<accession>A0ABX3H035</accession>
<proteinExistence type="predicted"/>
<dbReference type="EMBL" id="MPTB01000042">
    <property type="protein sequence ID" value="OMD41959.1"/>
    <property type="molecule type" value="Genomic_DNA"/>
</dbReference>
<protein>
    <submittedName>
        <fullName evidence="1">Uncharacterized protein</fullName>
    </submittedName>
</protein>
<organism evidence="1 2">
    <name type="scientific">Paenibacillus borealis</name>
    <dbReference type="NCBI Taxonomy" id="160799"/>
    <lineage>
        <taxon>Bacteria</taxon>
        <taxon>Bacillati</taxon>
        <taxon>Bacillota</taxon>
        <taxon>Bacilli</taxon>
        <taxon>Bacillales</taxon>
        <taxon>Paenibacillaceae</taxon>
        <taxon>Paenibacillus</taxon>
    </lineage>
</organism>
<dbReference type="PANTHER" id="PTHR46388">
    <property type="entry name" value="NHL REPEAT-CONTAINING PROTEIN 2"/>
    <property type="match status" value="1"/>
</dbReference>
<dbReference type="Gene3D" id="2.120.10.30">
    <property type="entry name" value="TolB, C-terminal domain"/>
    <property type="match status" value="2"/>
</dbReference>
<dbReference type="PANTHER" id="PTHR46388:SF2">
    <property type="entry name" value="NHL REPEAT-CONTAINING PROTEIN 2"/>
    <property type="match status" value="1"/>
</dbReference>
<dbReference type="InterPro" id="IPR011042">
    <property type="entry name" value="6-blade_b-propeller_TolB-like"/>
</dbReference>
<evidence type="ECO:0000313" key="1">
    <source>
        <dbReference type="EMBL" id="OMD41959.1"/>
    </source>
</evidence>
<dbReference type="RefSeq" id="WP_076113427.1">
    <property type="nucleotide sequence ID" value="NZ_MPTB01000042.1"/>
</dbReference>
<dbReference type="Proteomes" id="UP000187412">
    <property type="component" value="Unassembled WGS sequence"/>
</dbReference>
<reference evidence="1 2" key="1">
    <citation type="submission" date="2016-10" db="EMBL/GenBank/DDBJ databases">
        <title>Paenibacillus species isolates.</title>
        <authorList>
            <person name="Beno S.M."/>
        </authorList>
    </citation>
    <scope>NUCLEOTIDE SEQUENCE [LARGE SCALE GENOMIC DNA]</scope>
    <source>
        <strain evidence="1 2">FSL H7-0744</strain>
    </source>
</reference>
<comment type="caution">
    <text evidence="1">The sequence shown here is derived from an EMBL/GenBank/DDBJ whole genome shotgun (WGS) entry which is preliminary data.</text>
</comment>
<evidence type="ECO:0000313" key="2">
    <source>
        <dbReference type="Proteomes" id="UP000187412"/>
    </source>
</evidence>
<keyword evidence="2" id="KW-1185">Reference proteome</keyword>
<name>A0ABX3H035_PAEBO</name>
<gene>
    <name evidence="1" type="ORF">BSK56_26150</name>
</gene>
<dbReference type="SUPFAM" id="SSF101898">
    <property type="entry name" value="NHL repeat"/>
    <property type="match status" value="1"/>
</dbReference>
<sequence length="329" mass="36329">MNWRIKERLHFGKERKLIDGYCHFGFHNPQGTRYILDHDTHWVGEIAADTDTLNWTAGNQIVREHVRHIYADILNPTYITFPDKETVIVASSGNNKVFAINPAAGEARLLIDGAACGFKDIGNCEYDSAGFLWINEVTGCRIHKFDLKGNLMTTLGTGEPGFQAGTVSFTQVQFNWIYDLRRGADGNLYVLDSKNYCVRKIDPVNEEVTVIAGTGSGGYTGDGGSALQATFGSSSGEHFDGPWSLSLDEASNLYIGDTQNHVVRRVDHSSGIITTIAGTPHIASPTEHVLDTPNPFSLQLPRICSLDYYDGQLFVPEWDGELIILEKCP</sequence>